<evidence type="ECO:0000313" key="5">
    <source>
        <dbReference type="Proteomes" id="UP000572817"/>
    </source>
</evidence>
<dbReference type="InterPro" id="IPR025277">
    <property type="entry name" value="Apiosidase-like_cat_dom"/>
</dbReference>
<evidence type="ECO:0000256" key="2">
    <source>
        <dbReference type="SAM" id="SignalP"/>
    </source>
</evidence>
<dbReference type="Proteomes" id="UP000572817">
    <property type="component" value="Unassembled WGS sequence"/>
</dbReference>
<dbReference type="AlphaFoldDB" id="A0A8H4MZD9"/>
<dbReference type="PANTHER" id="PTHR37836:SF2">
    <property type="entry name" value="DUF4038 DOMAIN-CONTAINING PROTEIN"/>
    <property type="match status" value="1"/>
</dbReference>
<organism evidence="4 5">
    <name type="scientific">Botryosphaeria dothidea</name>
    <dbReference type="NCBI Taxonomy" id="55169"/>
    <lineage>
        <taxon>Eukaryota</taxon>
        <taxon>Fungi</taxon>
        <taxon>Dikarya</taxon>
        <taxon>Ascomycota</taxon>
        <taxon>Pezizomycotina</taxon>
        <taxon>Dothideomycetes</taxon>
        <taxon>Dothideomycetes incertae sedis</taxon>
        <taxon>Botryosphaeriales</taxon>
        <taxon>Botryosphaeriaceae</taxon>
        <taxon>Botryosphaeria</taxon>
    </lineage>
</organism>
<sequence length="454" mass="50533">MGALSSLFAFATLAGATLATASSASTVACDGLAISAPTNGRYMYRTKSGDPFLWMADTNWELFHRLNKTDAELYLADRAAKGFTVAQAVLLSKYYVKKVPSFYGDLAIDNSDSIQRNEGYFSYVDWVVDQAGNYRILIAIVPRYPGISKIMGGDTNAFKICNLPEARSEWHNNTSLDPVSLLDPIEDTRYLWAAMLKGFREAEAEAGYEAFVTFQPTSPYISDPPTPKAYAHNLNRSRTKYINGTFGALSMDAVQSGHESPDPQSLEAGFTPLTPSDSTKDYEMILEMRAQFPGPVMDVENHYEGAHDAFNTSKPVWNASEVRHGLWNAVFRGACGFTYGSLPVQQAHEPRDRLARPDNVFYPAQLGLSENASWHEGLHLPGARQAAYMWRLFARLERDEFDGMSPARQFIRGEEVLGFEANRYVAGLVSAEHYWVYAGYGDAFDLDLDALDER</sequence>
<feature type="domain" description="Apiosidase-like catalytic" evidence="3">
    <location>
        <begin position="38"/>
        <end position="396"/>
    </location>
</feature>
<dbReference type="EMBL" id="WWBZ02000040">
    <property type="protein sequence ID" value="KAF4304914.1"/>
    <property type="molecule type" value="Genomic_DNA"/>
</dbReference>
<evidence type="ECO:0000256" key="1">
    <source>
        <dbReference type="SAM" id="MobiDB-lite"/>
    </source>
</evidence>
<reference evidence="4" key="1">
    <citation type="submission" date="2020-04" db="EMBL/GenBank/DDBJ databases">
        <title>Genome Assembly and Annotation of Botryosphaeria dothidea sdau 11-99, a Latent Pathogen of Apple Fruit Ring Rot in China.</title>
        <authorList>
            <person name="Yu C."/>
            <person name="Diao Y."/>
            <person name="Lu Q."/>
            <person name="Zhao J."/>
            <person name="Cui S."/>
            <person name="Peng C."/>
            <person name="He B."/>
            <person name="Liu H."/>
        </authorList>
    </citation>
    <scope>NUCLEOTIDE SEQUENCE [LARGE SCALE GENOMIC DNA]</scope>
    <source>
        <strain evidence="4">Sdau11-99</strain>
    </source>
</reference>
<dbReference type="OrthoDB" id="2581507at2759"/>
<keyword evidence="2" id="KW-0732">Signal</keyword>
<proteinExistence type="predicted"/>
<feature type="signal peptide" evidence="2">
    <location>
        <begin position="1"/>
        <end position="19"/>
    </location>
</feature>
<feature type="chain" id="PRO_5034661658" description="Apiosidase-like catalytic domain-containing protein" evidence="2">
    <location>
        <begin position="20"/>
        <end position="454"/>
    </location>
</feature>
<comment type="caution">
    <text evidence="4">The sequence shown here is derived from an EMBL/GenBank/DDBJ whole genome shotgun (WGS) entry which is preliminary data.</text>
</comment>
<evidence type="ECO:0000259" key="3">
    <source>
        <dbReference type="Pfam" id="PF13204"/>
    </source>
</evidence>
<protein>
    <recommendedName>
        <fullName evidence="3">Apiosidase-like catalytic domain-containing protein</fullName>
    </recommendedName>
</protein>
<gene>
    <name evidence="4" type="ORF">GTA08_BOTSDO06461</name>
</gene>
<name>A0A8H4MZD9_9PEZI</name>
<accession>A0A8H4MZD9</accession>
<dbReference type="Pfam" id="PF13204">
    <property type="entry name" value="Apiosidase"/>
    <property type="match status" value="1"/>
</dbReference>
<keyword evidence="5" id="KW-1185">Reference proteome</keyword>
<feature type="region of interest" description="Disordered" evidence="1">
    <location>
        <begin position="254"/>
        <end position="273"/>
    </location>
</feature>
<evidence type="ECO:0000313" key="4">
    <source>
        <dbReference type="EMBL" id="KAF4304914.1"/>
    </source>
</evidence>
<dbReference type="PANTHER" id="PTHR37836">
    <property type="entry name" value="LMO1036 PROTEIN"/>
    <property type="match status" value="1"/>
</dbReference>
<dbReference type="Gene3D" id="3.20.20.80">
    <property type="entry name" value="Glycosidases"/>
    <property type="match status" value="1"/>
</dbReference>